<evidence type="ECO:0000313" key="4">
    <source>
        <dbReference type="Proteomes" id="UP001586593"/>
    </source>
</evidence>
<evidence type="ECO:0000256" key="1">
    <source>
        <dbReference type="SAM" id="MobiDB-lite"/>
    </source>
</evidence>
<dbReference type="Proteomes" id="UP001586593">
    <property type="component" value="Unassembled WGS sequence"/>
</dbReference>
<name>A0ABR3UZ96_9PEZI</name>
<keyword evidence="2" id="KW-0472">Membrane</keyword>
<proteinExistence type="predicted"/>
<feature type="region of interest" description="Disordered" evidence="1">
    <location>
        <begin position="70"/>
        <end position="107"/>
    </location>
</feature>
<sequence>MPLLNVQNYMPPFDLAVGLADNTLYLQLVLHSAAFAATLEVHITLYYYALPTIRFRPRMGILLVGALDGPSAESPGGQGSRVRTTPLCLSSQQARHPNPGSAGHLLP</sequence>
<accession>A0ABR3UZ96</accession>
<keyword evidence="2" id="KW-1133">Transmembrane helix</keyword>
<keyword evidence="2" id="KW-0812">Transmembrane</keyword>
<protein>
    <submittedName>
        <fullName evidence="3">Uncharacterized protein</fullName>
    </submittedName>
</protein>
<reference evidence="3 4" key="1">
    <citation type="journal article" date="2024" name="Commun. Biol.">
        <title>Comparative genomic analysis of thermophilic fungi reveals convergent evolutionary adaptations and gene losses.</title>
        <authorList>
            <person name="Steindorff A.S."/>
            <person name="Aguilar-Pontes M.V."/>
            <person name="Robinson A.J."/>
            <person name="Andreopoulos B."/>
            <person name="LaButti K."/>
            <person name="Kuo A."/>
            <person name="Mondo S."/>
            <person name="Riley R."/>
            <person name="Otillar R."/>
            <person name="Haridas S."/>
            <person name="Lipzen A."/>
            <person name="Grimwood J."/>
            <person name="Schmutz J."/>
            <person name="Clum A."/>
            <person name="Reid I.D."/>
            <person name="Moisan M.C."/>
            <person name="Butler G."/>
            <person name="Nguyen T.T.M."/>
            <person name="Dewar K."/>
            <person name="Conant G."/>
            <person name="Drula E."/>
            <person name="Henrissat B."/>
            <person name="Hansel C."/>
            <person name="Singer S."/>
            <person name="Hutchinson M.I."/>
            <person name="de Vries R.P."/>
            <person name="Natvig D.O."/>
            <person name="Powell A.J."/>
            <person name="Tsang A."/>
            <person name="Grigoriev I.V."/>
        </authorList>
    </citation>
    <scope>NUCLEOTIDE SEQUENCE [LARGE SCALE GENOMIC DNA]</scope>
    <source>
        <strain evidence="3 4">ATCC 24622</strain>
    </source>
</reference>
<feature type="compositionally biased region" description="Polar residues" evidence="1">
    <location>
        <begin position="81"/>
        <end position="95"/>
    </location>
</feature>
<evidence type="ECO:0000256" key="2">
    <source>
        <dbReference type="SAM" id="Phobius"/>
    </source>
</evidence>
<keyword evidence="4" id="KW-1185">Reference proteome</keyword>
<dbReference type="EMBL" id="JAZHXJ010003672">
    <property type="protein sequence ID" value="KAL1834990.1"/>
    <property type="molecule type" value="Genomic_DNA"/>
</dbReference>
<organism evidence="3 4">
    <name type="scientific">Phialemonium thermophilum</name>
    <dbReference type="NCBI Taxonomy" id="223376"/>
    <lineage>
        <taxon>Eukaryota</taxon>
        <taxon>Fungi</taxon>
        <taxon>Dikarya</taxon>
        <taxon>Ascomycota</taxon>
        <taxon>Pezizomycotina</taxon>
        <taxon>Sordariomycetes</taxon>
        <taxon>Sordariomycetidae</taxon>
        <taxon>Cephalothecales</taxon>
        <taxon>Cephalothecaceae</taxon>
        <taxon>Phialemonium</taxon>
    </lineage>
</organism>
<feature type="transmembrane region" description="Helical" evidence="2">
    <location>
        <begin position="24"/>
        <end position="49"/>
    </location>
</feature>
<gene>
    <name evidence="3" type="ORF">VTK73DRAFT_6508</name>
</gene>
<evidence type="ECO:0000313" key="3">
    <source>
        <dbReference type="EMBL" id="KAL1834990.1"/>
    </source>
</evidence>
<comment type="caution">
    <text evidence="3">The sequence shown here is derived from an EMBL/GenBank/DDBJ whole genome shotgun (WGS) entry which is preliminary data.</text>
</comment>